<feature type="transmembrane region" description="Helical" evidence="7">
    <location>
        <begin position="642"/>
        <end position="662"/>
    </location>
</feature>
<comment type="similarity">
    <text evidence="6">Belongs to the ABC-4 integral membrane protein family.</text>
</comment>
<dbReference type="PANTHER" id="PTHR30572">
    <property type="entry name" value="MEMBRANE COMPONENT OF TRANSPORTER-RELATED"/>
    <property type="match status" value="1"/>
</dbReference>
<dbReference type="EMBL" id="BEHY01000026">
    <property type="protein sequence ID" value="GBD09090.1"/>
    <property type="molecule type" value="Genomic_DNA"/>
</dbReference>
<keyword evidence="5 7" id="KW-0472">Membrane</keyword>
<evidence type="ECO:0000256" key="1">
    <source>
        <dbReference type="ARBA" id="ARBA00004651"/>
    </source>
</evidence>
<feature type="transmembrane region" description="Helical" evidence="7">
    <location>
        <begin position="604"/>
        <end position="630"/>
    </location>
</feature>
<dbReference type="PANTHER" id="PTHR30572:SF4">
    <property type="entry name" value="ABC TRANSPORTER PERMEASE YTRF"/>
    <property type="match status" value="1"/>
</dbReference>
<keyword evidence="9" id="KW-0067">ATP-binding</keyword>
<feature type="transmembrane region" description="Helical" evidence="7">
    <location>
        <begin position="561"/>
        <end position="584"/>
    </location>
</feature>
<evidence type="ECO:0000313" key="9">
    <source>
        <dbReference type="EMBL" id="GBD09090.1"/>
    </source>
</evidence>
<comment type="caution">
    <text evidence="9">The sequence shown here is derived from an EMBL/GenBank/DDBJ whole genome shotgun (WGS) entry which is preliminary data.</text>
</comment>
<proteinExistence type="inferred from homology"/>
<dbReference type="Proteomes" id="UP000236642">
    <property type="component" value="Unassembled WGS sequence"/>
</dbReference>
<keyword evidence="2" id="KW-1003">Cell membrane</keyword>
<dbReference type="GO" id="GO:0005886">
    <property type="term" value="C:plasma membrane"/>
    <property type="evidence" value="ECO:0007669"/>
    <property type="project" value="UniProtKB-SubCell"/>
</dbReference>
<evidence type="ECO:0000256" key="2">
    <source>
        <dbReference type="ARBA" id="ARBA00022475"/>
    </source>
</evidence>
<dbReference type="GO" id="GO:0005524">
    <property type="term" value="F:ATP binding"/>
    <property type="evidence" value="ECO:0007669"/>
    <property type="project" value="UniProtKB-KW"/>
</dbReference>
<evidence type="ECO:0000259" key="8">
    <source>
        <dbReference type="Pfam" id="PF02687"/>
    </source>
</evidence>
<feature type="domain" description="ABC3 transporter permease C-terminal" evidence="8">
    <location>
        <begin position="753"/>
        <end position="817"/>
    </location>
</feature>
<dbReference type="EC" id="3.6.3.-" evidence="9"/>
<dbReference type="InterPro" id="IPR050250">
    <property type="entry name" value="Macrolide_Exporter_MacB"/>
</dbReference>
<evidence type="ECO:0000313" key="10">
    <source>
        <dbReference type="Proteomes" id="UP000236642"/>
    </source>
</evidence>
<feature type="transmembrane region" description="Helical" evidence="7">
    <location>
        <begin position="706"/>
        <end position="728"/>
    </location>
</feature>
<evidence type="ECO:0000256" key="7">
    <source>
        <dbReference type="SAM" id="Phobius"/>
    </source>
</evidence>
<dbReference type="GO" id="GO:0016787">
    <property type="term" value="F:hydrolase activity"/>
    <property type="evidence" value="ECO:0007669"/>
    <property type="project" value="UniProtKB-KW"/>
</dbReference>
<dbReference type="AlphaFoldDB" id="A0A2H5Y6N0"/>
<feature type="transmembrane region" description="Helical" evidence="7">
    <location>
        <begin position="748"/>
        <end position="769"/>
    </location>
</feature>
<keyword evidence="9" id="KW-0378">Hydrolase</keyword>
<evidence type="ECO:0000256" key="6">
    <source>
        <dbReference type="ARBA" id="ARBA00038076"/>
    </source>
</evidence>
<keyword evidence="3 7" id="KW-0812">Transmembrane</keyword>
<dbReference type="InterPro" id="IPR003838">
    <property type="entry name" value="ABC3_permease_C"/>
</dbReference>
<accession>A0A2H5Y6N0</accession>
<name>A0A2H5Y6N0_9CHLR</name>
<keyword evidence="9" id="KW-0547">Nucleotide-binding</keyword>
<evidence type="ECO:0000256" key="4">
    <source>
        <dbReference type="ARBA" id="ARBA00022989"/>
    </source>
</evidence>
<dbReference type="GO" id="GO:0022857">
    <property type="term" value="F:transmembrane transporter activity"/>
    <property type="evidence" value="ECO:0007669"/>
    <property type="project" value="TreeGrafter"/>
</dbReference>
<gene>
    <name evidence="9" type="primary">macB_4</name>
    <name evidence="9" type="ORF">HRbin22_01337</name>
</gene>
<reference evidence="10" key="1">
    <citation type="submission" date="2017-09" db="EMBL/GenBank/DDBJ databases">
        <title>Metaegenomics of thermophilic ammonia-oxidizing enrichment culture.</title>
        <authorList>
            <person name="Kato S."/>
            <person name="Suzuki K."/>
        </authorList>
    </citation>
    <scope>NUCLEOTIDE SEQUENCE [LARGE SCALE GENOMIC DNA]</scope>
</reference>
<evidence type="ECO:0000256" key="3">
    <source>
        <dbReference type="ARBA" id="ARBA00022692"/>
    </source>
</evidence>
<sequence>MGWLWIRFRRWGTPRGSSVLGLLAIAAGLVLFLSASNTLQVTSDRILAYYWRSSYDILVHPRGSRSIFEEKYNLVHANFLSGAVGGITRAQLEAIRSIPGVVLAAPVAMVGYRATTPLVIDMLYMSQPRYHPEQYLGRYRIERTQRLFNGIQEHVYTDTLVGEVRPDPQMWADFRLAYSFSFPVAPRETWILFLAGIDPEAEASLTGLDVALRRGSSYLENTAAISKLLSHVPQRREYYSEGLQKGTVIAFPMLLNRHSAFVITHTVEIYREGTNERVWARIFRAQDPELLPNHFLEVISPGGATQLVYAPNPEPCSLDLPAPIRYREVPPPPFLPEEAIAVEAVPIGTQGGELVFRDSLKHTTPYCTRPEFNEMYLVPVGEFNSEELFYATPCILRNIPIGTTYPLSPQELEEHVRSTLNRLPFETYFLPPVILRYREDGVPVHPPQMLRPTFNWRGYLTTPPTALTTLEGACFLLGREDCISAIRVVVDVQGLDPQAQARIQQVAEEIVRRTGLEVDIMVGASPRRVFVHLPGIGWAEELWVQKGVTTRVSRGFRRADLILSGVVFLVAWLFLLNSQMLAVLGRTRELGILKAVGWRTRTVFRVMLGTAILQGMLAGVLGLGLTALAVKAMRMDVPVERSGLALLLGLVLYLSGGLYPAWRAARLPPVTVMQLGEISGRGLALGSLSLWSYGLRHLLRRPARTAMVLTALAVSAALAALLLAVRSATRGELYGILLGEYVYTRIRGFHYGMVGIGFLLSGLLIAEVMRAGVVERRREIGLLKAVGWRDGTVFQAILREALLVGGVGGHWAFWGALWRSGPSIALCLPSGLRWDLRWPCWRSGSVSSQPCTRLSRPLGYHRRK</sequence>
<organism evidence="9 10">
    <name type="scientific">Candidatus Thermoflexus japonica</name>
    <dbReference type="NCBI Taxonomy" id="2035417"/>
    <lineage>
        <taxon>Bacteria</taxon>
        <taxon>Bacillati</taxon>
        <taxon>Chloroflexota</taxon>
        <taxon>Thermoflexia</taxon>
        <taxon>Thermoflexales</taxon>
        <taxon>Thermoflexaceae</taxon>
        <taxon>Thermoflexus</taxon>
    </lineage>
</organism>
<feature type="transmembrane region" description="Helical" evidence="7">
    <location>
        <begin position="20"/>
        <end position="39"/>
    </location>
</feature>
<keyword evidence="4 7" id="KW-1133">Transmembrane helix</keyword>
<dbReference type="Pfam" id="PF02687">
    <property type="entry name" value="FtsX"/>
    <property type="match status" value="2"/>
</dbReference>
<comment type="subcellular location">
    <subcellularLocation>
        <location evidence="1">Cell membrane</location>
        <topology evidence="1">Multi-pass membrane protein</topology>
    </subcellularLocation>
</comment>
<feature type="domain" description="ABC3 transporter permease C-terminal" evidence="8">
    <location>
        <begin position="562"/>
        <end position="669"/>
    </location>
</feature>
<protein>
    <submittedName>
        <fullName evidence="9">Macrolide export ATP-binding/permease protein MacB</fullName>
        <ecNumber evidence="9">3.6.3.-</ecNumber>
    </submittedName>
</protein>
<evidence type="ECO:0000256" key="5">
    <source>
        <dbReference type="ARBA" id="ARBA00023136"/>
    </source>
</evidence>